<gene>
    <name evidence="1" type="ORF">OSTQU699_LOCUS4846</name>
</gene>
<dbReference type="AlphaFoldDB" id="A0A8S1IXJ2"/>
<proteinExistence type="predicted"/>
<protein>
    <submittedName>
        <fullName evidence="1">Uncharacterized protein</fullName>
    </submittedName>
</protein>
<reference evidence="1" key="1">
    <citation type="submission" date="2020-12" db="EMBL/GenBank/DDBJ databases">
        <authorList>
            <person name="Iha C."/>
        </authorList>
    </citation>
    <scope>NUCLEOTIDE SEQUENCE</scope>
</reference>
<dbReference type="EMBL" id="CAJHUC010001029">
    <property type="protein sequence ID" value="CAD7699487.1"/>
    <property type="molecule type" value="Genomic_DNA"/>
</dbReference>
<keyword evidence="2" id="KW-1185">Reference proteome</keyword>
<dbReference type="Proteomes" id="UP000708148">
    <property type="component" value="Unassembled WGS sequence"/>
</dbReference>
<comment type="caution">
    <text evidence="1">The sequence shown here is derived from an EMBL/GenBank/DDBJ whole genome shotgun (WGS) entry which is preliminary data.</text>
</comment>
<sequence>MWGLPVGQSTQLGAVDVHPLEWRVLAAEQQELTHDCWLIAAEAVLSWAVHSLPRVLWNIFLYNMSVICGGRASMWGGKPASLFVHFSHIFVGLSHIFVSVNCMSMDRDQGSVTWALGSFQTA</sequence>
<evidence type="ECO:0000313" key="2">
    <source>
        <dbReference type="Proteomes" id="UP000708148"/>
    </source>
</evidence>
<accession>A0A8S1IXJ2</accession>
<name>A0A8S1IXJ2_9CHLO</name>
<organism evidence="1 2">
    <name type="scientific">Ostreobium quekettii</name>
    <dbReference type="NCBI Taxonomy" id="121088"/>
    <lineage>
        <taxon>Eukaryota</taxon>
        <taxon>Viridiplantae</taxon>
        <taxon>Chlorophyta</taxon>
        <taxon>core chlorophytes</taxon>
        <taxon>Ulvophyceae</taxon>
        <taxon>TCBD clade</taxon>
        <taxon>Bryopsidales</taxon>
        <taxon>Ostreobineae</taxon>
        <taxon>Ostreobiaceae</taxon>
        <taxon>Ostreobium</taxon>
    </lineage>
</organism>
<evidence type="ECO:0000313" key="1">
    <source>
        <dbReference type="EMBL" id="CAD7699487.1"/>
    </source>
</evidence>